<evidence type="ECO:0000313" key="8">
    <source>
        <dbReference type="EMBL" id="ADM89661.1"/>
    </source>
</evidence>
<dbReference type="HOGENOM" id="CLU_075939_0_1_4"/>
<dbReference type="InterPro" id="IPR037121">
    <property type="entry name" value="Ribosomal_bL25_C"/>
</dbReference>
<evidence type="ECO:0000256" key="1">
    <source>
        <dbReference type="ARBA" id="ARBA00022730"/>
    </source>
</evidence>
<dbReference type="InterPro" id="IPR020056">
    <property type="entry name" value="Rbsml_bL25/Gln-tRNA_synth_N"/>
</dbReference>
<dbReference type="Proteomes" id="UP000001303">
    <property type="component" value="Chromosome"/>
</dbReference>
<dbReference type="InterPro" id="IPR029751">
    <property type="entry name" value="Ribosomal_L25_dom"/>
</dbReference>
<dbReference type="InterPro" id="IPR001021">
    <property type="entry name" value="Ribosomal_bL25_long"/>
</dbReference>
<dbReference type="Gene3D" id="2.40.240.10">
    <property type="entry name" value="Ribosomal Protein L25, Chain P"/>
    <property type="match status" value="1"/>
</dbReference>
<accession>E0TIN4</accession>
<organism evidence="8 9">
    <name type="scientific">Zinderia insecticola (strain CARI)</name>
    <dbReference type="NCBI Taxonomy" id="871271"/>
    <lineage>
        <taxon>Bacteria</taxon>
        <taxon>Pseudomonadati</taxon>
        <taxon>Pseudomonadota</taxon>
        <taxon>Betaproteobacteria</taxon>
        <taxon>Burkholderiales</taxon>
        <taxon>Oxalobacteraceae</taxon>
        <taxon>Candidatus Zinderia</taxon>
    </lineage>
</organism>
<proteinExistence type="predicted"/>
<dbReference type="Pfam" id="PF14693">
    <property type="entry name" value="Ribosomal_TL5_C"/>
    <property type="match status" value="1"/>
</dbReference>
<evidence type="ECO:0000259" key="7">
    <source>
        <dbReference type="Pfam" id="PF14693"/>
    </source>
</evidence>
<sequence length="214" mass="25650">MKIHSFIRNKLGTYYNNKNRYKNRIPGVIYGNNKKNINLIFKKSELFKIFKKKNINILKIIFKKKIKKFLIKNIQFHAYKKEILHIDLLRISNKKKVNILIPLKFKNIKNSYAVKSENAFINFIYKKIPIFCLPKYIPKYILLNLKNLKVNNPILVKNINIKKNIKIKLNKNIIILNAYKINEKIIKEEIKEVDNNKNIKKNNIENNNKIKKNE</sequence>
<dbReference type="GO" id="GO:0003735">
    <property type="term" value="F:structural constituent of ribosome"/>
    <property type="evidence" value="ECO:0007669"/>
    <property type="project" value="InterPro"/>
</dbReference>
<dbReference type="GO" id="GO:0006412">
    <property type="term" value="P:translation"/>
    <property type="evidence" value="ECO:0007669"/>
    <property type="project" value="InterPro"/>
</dbReference>
<evidence type="ECO:0000313" key="9">
    <source>
        <dbReference type="Proteomes" id="UP000001303"/>
    </source>
</evidence>
<dbReference type="InterPro" id="IPR011035">
    <property type="entry name" value="Ribosomal_bL25/Gln-tRNA_synth"/>
</dbReference>
<dbReference type="CDD" id="cd00495">
    <property type="entry name" value="Ribosomal_L25_TL5_CTC"/>
    <property type="match status" value="1"/>
</dbReference>
<dbReference type="InterPro" id="IPR020057">
    <property type="entry name" value="Ribosomal_bL25_b-dom"/>
</dbReference>
<name>E0TIN4_ZINIC</name>
<dbReference type="EMBL" id="CP002161">
    <property type="protein sequence ID" value="ADM89661.1"/>
    <property type="molecule type" value="Genomic_DNA"/>
</dbReference>
<dbReference type="SUPFAM" id="SSF50715">
    <property type="entry name" value="Ribosomal protein L25-like"/>
    <property type="match status" value="1"/>
</dbReference>
<evidence type="ECO:0000256" key="4">
    <source>
        <dbReference type="ARBA" id="ARBA00023274"/>
    </source>
</evidence>
<dbReference type="STRING" id="871271.ZICARI_035"/>
<feature type="domain" description="Large ribosomal subunit protein bL25 beta" evidence="7">
    <location>
        <begin position="96"/>
        <end position="177"/>
    </location>
</feature>
<protein>
    <recommendedName>
        <fullName evidence="5">50S ribosomal protein L25</fullName>
    </recommendedName>
</protein>
<evidence type="ECO:0000256" key="2">
    <source>
        <dbReference type="ARBA" id="ARBA00022884"/>
    </source>
</evidence>
<keyword evidence="9" id="KW-1185">Reference proteome</keyword>
<keyword evidence="2" id="KW-0694">RNA-binding</keyword>
<reference key="2">
    <citation type="submission" date="2010-08" db="EMBL/GenBank/DDBJ databases">
        <title>Functional convergence in reduced genomes of bacterial symbionts spanning 200 million years of evolution.</title>
        <authorList>
            <person name="McCutcheon J.P."/>
            <person name="Moran N.A."/>
        </authorList>
    </citation>
    <scope>NUCLEOTIDE SEQUENCE</scope>
    <source>
        <strain>CARI</strain>
    </source>
</reference>
<dbReference type="Pfam" id="PF01386">
    <property type="entry name" value="Ribosomal_L25p"/>
    <property type="match status" value="1"/>
</dbReference>
<reference evidence="8 9" key="1">
    <citation type="journal article" date="2010" name="Genome Biol. Evol.">
        <title>Functional convergence in reduced genomes of bacterial symbionts spanning 200 My of evolution.</title>
        <authorList>
            <person name="McCutcheon J.P."/>
            <person name="Moran N.A."/>
        </authorList>
    </citation>
    <scope>NUCLEOTIDE SEQUENCE [LARGE SCALE GENOMIC DNA]</scope>
    <source>
        <strain evidence="8 9">CARI</strain>
    </source>
</reference>
<evidence type="ECO:0000259" key="6">
    <source>
        <dbReference type="Pfam" id="PF01386"/>
    </source>
</evidence>
<keyword evidence="4" id="KW-0687">Ribonucleoprotein</keyword>
<dbReference type="InterPro" id="IPR020930">
    <property type="entry name" value="Ribosomal_uL5_bac-type"/>
</dbReference>
<feature type="domain" description="Large ribosomal subunit protein bL25 L25" evidence="6">
    <location>
        <begin position="8"/>
        <end position="88"/>
    </location>
</feature>
<keyword evidence="1" id="KW-0699">rRNA-binding</keyword>
<dbReference type="PANTHER" id="PTHR33284:SF1">
    <property type="entry name" value="RIBOSOMAL PROTEIN L25_GLN-TRNA SYNTHETASE, ANTI-CODON-BINDING DOMAIN-CONTAINING PROTEIN"/>
    <property type="match status" value="1"/>
</dbReference>
<dbReference type="NCBIfam" id="TIGR00731">
    <property type="entry name" value="bL25_bact_ctc"/>
    <property type="match status" value="1"/>
</dbReference>
<dbReference type="PANTHER" id="PTHR33284">
    <property type="entry name" value="RIBOSOMAL PROTEIN L25/GLN-TRNA SYNTHETASE, ANTI-CODON-BINDING DOMAIN-CONTAINING PROTEIN"/>
    <property type="match status" value="1"/>
</dbReference>
<dbReference type="GO" id="GO:0022625">
    <property type="term" value="C:cytosolic large ribosomal subunit"/>
    <property type="evidence" value="ECO:0007669"/>
    <property type="project" value="TreeGrafter"/>
</dbReference>
<gene>
    <name evidence="8" type="primary">rplY</name>
    <name evidence="8" type="ordered locus">ZICARI_035</name>
</gene>
<dbReference type="AlphaFoldDB" id="E0TIN4"/>
<evidence type="ECO:0000256" key="3">
    <source>
        <dbReference type="ARBA" id="ARBA00022980"/>
    </source>
</evidence>
<dbReference type="Gene3D" id="2.170.120.20">
    <property type="entry name" value="Ribosomal protein L25, beta domain"/>
    <property type="match status" value="1"/>
</dbReference>
<dbReference type="GO" id="GO:0008097">
    <property type="term" value="F:5S rRNA binding"/>
    <property type="evidence" value="ECO:0007669"/>
    <property type="project" value="InterPro"/>
</dbReference>
<evidence type="ECO:0000256" key="5">
    <source>
        <dbReference type="ARBA" id="ARBA00035479"/>
    </source>
</evidence>
<keyword evidence="3" id="KW-0689">Ribosomal protein</keyword>
<dbReference type="KEGG" id="zin:ZICARI_035"/>